<gene>
    <name evidence="1" type="ORF">VITISV_039147</name>
</gene>
<dbReference type="ExpressionAtlas" id="A5AP78">
    <property type="expression patterns" value="baseline and differential"/>
</dbReference>
<protein>
    <recommendedName>
        <fullName evidence="2">Reverse transcriptase domain-containing protein</fullName>
    </recommendedName>
</protein>
<evidence type="ECO:0000313" key="1">
    <source>
        <dbReference type="EMBL" id="CAN82410.1"/>
    </source>
</evidence>
<name>A5AP78_VITVI</name>
<sequence length="573" mass="65268">MEALSYFLRRAREGGFLASFKVNGRDGEGLEVTHLLFVDDILVFCEVSRAQMTYLSWLLMWFEVISNMKINLTKSEFILIGSVEDLALEIGCKVGVLPTTYLGLPLGTPHNLLVAWDGVEERFCKRLAWSKGGRLILIRSTLSGLPIYLMSLFQISRIDIDAELGGSLDIVALLFMGDLDSYLTKSSRRKSGLHGNSSLVATVASTIAVIASAQHHEHPTTAFSRTSRKVYGPTKLKFLTSQCEHLPVNFNMYGQAIGDNGKKLSSYLGIMAHDGQLAPLNYSSWKEVLQEEKTKMFQVIKKCFNIAENICQKWIMLKLSTAWRAWKVTLKKKHYDIYETDEERLSHVPSRLDSAQWMWLVEFWGSKEGKQTENPEGEEIDRINMFKLTHTRKNGQLVDDASSAASVIKTPEAEKVERQHLRRGCILKKLEIAVNYCGSRGARGDPTELMELEERSFSMSCHFKNYEDDFCWSFTRVYGPTLKVEREGFWSELGAVRGFWSDLWCVVDNFNMIRFPSERSKGGHLSLAMRRFSEVIEDLELRDLPLQGGLFTWSGGLNNCYKSRIDRFLISKD</sequence>
<dbReference type="SUPFAM" id="SSF56219">
    <property type="entry name" value="DNase I-like"/>
    <property type="match status" value="1"/>
</dbReference>
<organism evidence="1">
    <name type="scientific">Vitis vinifera</name>
    <name type="common">Grape</name>
    <dbReference type="NCBI Taxonomy" id="29760"/>
    <lineage>
        <taxon>Eukaryota</taxon>
        <taxon>Viridiplantae</taxon>
        <taxon>Streptophyta</taxon>
        <taxon>Embryophyta</taxon>
        <taxon>Tracheophyta</taxon>
        <taxon>Spermatophyta</taxon>
        <taxon>Magnoliopsida</taxon>
        <taxon>eudicotyledons</taxon>
        <taxon>Gunneridae</taxon>
        <taxon>Pentapetalae</taxon>
        <taxon>rosids</taxon>
        <taxon>Vitales</taxon>
        <taxon>Vitaceae</taxon>
        <taxon>Viteae</taxon>
        <taxon>Vitis</taxon>
    </lineage>
</organism>
<dbReference type="AlphaFoldDB" id="A5AP78"/>
<proteinExistence type="predicted"/>
<dbReference type="InterPro" id="IPR036691">
    <property type="entry name" value="Endo/exonu/phosph_ase_sf"/>
</dbReference>
<dbReference type="PANTHER" id="PTHR33144">
    <property type="entry name" value="OS10G0409366 PROTEIN-RELATED"/>
    <property type="match status" value="1"/>
</dbReference>
<reference evidence="1" key="1">
    <citation type="journal article" date="2007" name="PLoS ONE">
        <title>The first genome sequence of an elite grapevine cultivar (Pinot noir Vitis vinifera L.): coping with a highly heterozygous genome.</title>
        <authorList>
            <person name="Velasco R."/>
            <person name="Zharkikh A."/>
            <person name="Troggio M."/>
            <person name="Cartwright D.A."/>
            <person name="Cestaro A."/>
            <person name="Pruss D."/>
            <person name="Pindo M."/>
            <person name="FitzGerald L.M."/>
            <person name="Vezzulli S."/>
            <person name="Reid J."/>
            <person name="Malacarne G."/>
            <person name="Iliev D."/>
            <person name="Coppola G."/>
            <person name="Wardell B."/>
            <person name="Micheletti D."/>
            <person name="Macalma T."/>
            <person name="Facci M."/>
            <person name="Mitchell J.T."/>
            <person name="Perazzolli M."/>
            <person name="Eldredge G."/>
            <person name="Gatto P."/>
            <person name="Oyzerski R."/>
            <person name="Moretto M."/>
            <person name="Gutin N."/>
            <person name="Stefanini M."/>
            <person name="Chen Y."/>
            <person name="Segala C."/>
            <person name="Davenport C."/>
            <person name="Dematte L."/>
            <person name="Mraz A."/>
            <person name="Battilana J."/>
            <person name="Stormo K."/>
            <person name="Costa F."/>
            <person name="Tao Q."/>
            <person name="Si-Ammour A."/>
            <person name="Harkins T."/>
            <person name="Lackey A."/>
            <person name="Perbost C."/>
            <person name="Taillon B."/>
            <person name="Stella A."/>
            <person name="Solovyev V."/>
            <person name="Fawcett J.A."/>
            <person name="Sterck L."/>
            <person name="Vandepoele K."/>
            <person name="Grando S.M."/>
            <person name="Toppo S."/>
            <person name="Moser C."/>
            <person name="Lanchbury J."/>
            <person name="Bogden R."/>
            <person name="Skolnick M."/>
            <person name="Sgaramella V."/>
            <person name="Bhatnagar S.K."/>
            <person name="Fontana P."/>
            <person name="Gutin A."/>
            <person name="Van de Peer Y."/>
            <person name="Salamini F."/>
            <person name="Viola R."/>
        </authorList>
    </citation>
    <scope>NUCLEOTIDE SEQUENCE</scope>
</reference>
<accession>A5AP78</accession>
<evidence type="ECO:0008006" key="2">
    <source>
        <dbReference type="Google" id="ProtNLM"/>
    </source>
</evidence>
<dbReference type="Gene3D" id="3.60.10.10">
    <property type="entry name" value="Endonuclease/exonuclease/phosphatase"/>
    <property type="match status" value="1"/>
</dbReference>
<dbReference type="EMBL" id="AM431263">
    <property type="protein sequence ID" value="CAN82410.1"/>
    <property type="molecule type" value="Genomic_DNA"/>
</dbReference>
<dbReference type="PANTHER" id="PTHR33144:SF55">
    <property type="entry name" value="CHROMATIN REMODELER BROMODOMAIN FAMILY"/>
    <property type="match status" value="1"/>
</dbReference>